<dbReference type="SUPFAM" id="SSF88946">
    <property type="entry name" value="Sigma2 domain of RNA polymerase sigma factors"/>
    <property type="match status" value="1"/>
</dbReference>
<keyword evidence="2" id="KW-0805">Transcription regulation</keyword>
<dbReference type="Gene3D" id="1.10.10.10">
    <property type="entry name" value="Winged helix-like DNA-binding domain superfamily/Winged helix DNA-binding domain"/>
    <property type="match status" value="1"/>
</dbReference>
<evidence type="ECO:0000256" key="4">
    <source>
        <dbReference type="ARBA" id="ARBA00023125"/>
    </source>
</evidence>
<feature type="region of interest" description="Disordered" evidence="6">
    <location>
        <begin position="356"/>
        <end position="487"/>
    </location>
</feature>
<dbReference type="Gene3D" id="1.10.1740.10">
    <property type="match status" value="1"/>
</dbReference>
<evidence type="ECO:0000256" key="1">
    <source>
        <dbReference type="ARBA" id="ARBA00010641"/>
    </source>
</evidence>
<name>A0ABS1SEP1_9MICO</name>
<feature type="compositionally biased region" description="Polar residues" evidence="6">
    <location>
        <begin position="280"/>
        <end position="301"/>
    </location>
</feature>
<feature type="compositionally biased region" description="Basic and acidic residues" evidence="6">
    <location>
        <begin position="426"/>
        <end position="436"/>
    </location>
</feature>
<feature type="compositionally biased region" description="Acidic residues" evidence="6">
    <location>
        <begin position="416"/>
        <end position="425"/>
    </location>
</feature>
<feature type="compositionally biased region" description="Polar residues" evidence="6">
    <location>
        <begin position="365"/>
        <end position="376"/>
    </location>
</feature>
<dbReference type="InterPro" id="IPR014284">
    <property type="entry name" value="RNA_pol_sigma-70_dom"/>
</dbReference>
<evidence type="ECO:0000256" key="5">
    <source>
        <dbReference type="ARBA" id="ARBA00023163"/>
    </source>
</evidence>
<evidence type="ECO:0000256" key="6">
    <source>
        <dbReference type="SAM" id="MobiDB-lite"/>
    </source>
</evidence>
<feature type="domain" description="RNA polymerase sigma-70 region 2" evidence="7">
    <location>
        <begin position="45"/>
        <end position="108"/>
    </location>
</feature>
<dbReference type="NCBIfam" id="TIGR02937">
    <property type="entry name" value="sigma70-ECF"/>
    <property type="match status" value="1"/>
</dbReference>
<evidence type="ECO:0000256" key="3">
    <source>
        <dbReference type="ARBA" id="ARBA00023082"/>
    </source>
</evidence>
<feature type="compositionally biased region" description="Acidic residues" evidence="6">
    <location>
        <begin position="466"/>
        <end position="487"/>
    </location>
</feature>
<accession>A0ABS1SEP1</accession>
<dbReference type="PANTHER" id="PTHR43133:SF8">
    <property type="entry name" value="RNA POLYMERASE SIGMA FACTOR HI_1459-RELATED"/>
    <property type="match status" value="1"/>
</dbReference>
<dbReference type="InterPro" id="IPR039425">
    <property type="entry name" value="RNA_pol_sigma-70-like"/>
</dbReference>
<dbReference type="EMBL" id="QYAC01000002">
    <property type="protein sequence ID" value="MBL3678527.1"/>
    <property type="molecule type" value="Genomic_DNA"/>
</dbReference>
<dbReference type="PANTHER" id="PTHR43133">
    <property type="entry name" value="RNA POLYMERASE ECF-TYPE SIGMA FACTO"/>
    <property type="match status" value="1"/>
</dbReference>
<feature type="compositionally biased region" description="Acidic residues" evidence="6">
    <location>
        <begin position="441"/>
        <end position="458"/>
    </location>
</feature>
<evidence type="ECO:0000256" key="2">
    <source>
        <dbReference type="ARBA" id="ARBA00023015"/>
    </source>
</evidence>
<gene>
    <name evidence="8" type="ORF">D3230_04350</name>
</gene>
<feature type="compositionally biased region" description="Polar residues" evidence="6">
    <location>
        <begin position="387"/>
        <end position="400"/>
    </location>
</feature>
<comment type="caution">
    <text evidence="8">The sequence shown here is derived from an EMBL/GenBank/DDBJ whole genome shotgun (WGS) entry which is preliminary data.</text>
</comment>
<proteinExistence type="inferred from homology"/>
<feature type="region of interest" description="Disordered" evidence="6">
    <location>
        <begin position="274"/>
        <end position="301"/>
    </location>
</feature>
<dbReference type="InterPro" id="IPR007627">
    <property type="entry name" value="RNA_pol_sigma70_r2"/>
</dbReference>
<dbReference type="InterPro" id="IPR013324">
    <property type="entry name" value="RNA_pol_sigma_r3/r4-like"/>
</dbReference>
<dbReference type="InterPro" id="IPR036388">
    <property type="entry name" value="WH-like_DNA-bd_sf"/>
</dbReference>
<dbReference type="Proteomes" id="UP001645859">
    <property type="component" value="Unassembled WGS sequence"/>
</dbReference>
<keyword evidence="5" id="KW-0804">Transcription</keyword>
<organism evidence="8 9">
    <name type="scientific">Leucobacter chromiireducens subsp. solipictus</name>
    <dbReference type="NCBI Taxonomy" id="398235"/>
    <lineage>
        <taxon>Bacteria</taxon>
        <taxon>Bacillati</taxon>
        <taxon>Actinomycetota</taxon>
        <taxon>Actinomycetes</taxon>
        <taxon>Micrococcales</taxon>
        <taxon>Microbacteriaceae</taxon>
        <taxon>Leucobacter</taxon>
    </lineage>
</organism>
<evidence type="ECO:0000313" key="8">
    <source>
        <dbReference type="EMBL" id="MBL3678527.1"/>
    </source>
</evidence>
<keyword evidence="3" id="KW-0731">Sigma factor</keyword>
<comment type="similarity">
    <text evidence="1">Belongs to the sigma-70 factor family. ECF subfamily.</text>
</comment>
<dbReference type="SUPFAM" id="SSF88659">
    <property type="entry name" value="Sigma3 and sigma4 domains of RNA polymerase sigma factors"/>
    <property type="match status" value="1"/>
</dbReference>
<dbReference type="Pfam" id="PF04542">
    <property type="entry name" value="Sigma70_r2"/>
    <property type="match status" value="1"/>
</dbReference>
<keyword evidence="4" id="KW-0238">DNA-binding</keyword>
<protein>
    <submittedName>
        <fullName evidence="8">Sigma-70 family RNA polymerase sigma factor</fullName>
    </submittedName>
</protein>
<sequence>MKACTHIREVAELPVESWGTNSDEELLQLCREGTRKVRNTAYTALWERHHQAGVRAAQRLAPRHDAEDLVSAAYLKIYEALSRGKGPRGAFRPYLYQVIKGVAADSYRPLEDTTDTLDTVPVALPEAPWEDESFDLDAASHAFASLQDRWQTVLWYTVVEELPPREVAKLMRLSANAVSALAIRAREALQSAWVEAHITSHRGSPDCEFALRHLERLHRGKLTARVKREVEGHLDVCPTCVRASSEIRTLNERLALIFTTIFVGGSGAALLSGLGHGDPSTPTNPTAQSASRVASQPGLSVSTRNAVGLSGRITGNAGSGSVAAVSSGPVLTSAGFLTAAMLVGITAAGGSLLVLRSDSPPPGGQSEQVSVSTQEELPSDAERRASTRNQTSSPESITSVTEHDDRTRVRFLFDTGADETDEDEPDDKRTDDDGHGNDTGGDNEDDDTGGTQDNDPDDGTGGTQDNDPDDGTGDSDPDSEDDEGEPNLEDASIMVGFDCVFDNGNPEALHPSGNSNQYGALQARLSGPGTAEAKLLIPPGNETVDDGRGTVFTNIFSGTDPDDPWWWWAPSVIPLTQWGEEFNGLGLDDALLELRLLVPDGRYSPWTSVDLFDSECS</sequence>
<reference evidence="8 9" key="1">
    <citation type="submission" date="2018-09" db="EMBL/GenBank/DDBJ databases">
        <title>Comparative genomics of Leucobacter spp.</title>
        <authorList>
            <person name="Reis A.C."/>
            <person name="Kolvenbach B.A."/>
            <person name="Corvini P.F.X."/>
            <person name="Nunes O.C."/>
        </authorList>
    </citation>
    <scope>NUCLEOTIDE SEQUENCE [LARGE SCALE GENOMIC DNA]</scope>
    <source>
        <strain evidence="8 9">TAN 31504</strain>
    </source>
</reference>
<evidence type="ECO:0000259" key="7">
    <source>
        <dbReference type="Pfam" id="PF04542"/>
    </source>
</evidence>
<dbReference type="InterPro" id="IPR013325">
    <property type="entry name" value="RNA_pol_sigma_r2"/>
</dbReference>
<evidence type="ECO:0000313" key="9">
    <source>
        <dbReference type="Proteomes" id="UP001645859"/>
    </source>
</evidence>
<keyword evidence="9" id="KW-1185">Reference proteome</keyword>